<keyword evidence="3" id="KW-1185">Reference proteome</keyword>
<sequence>MEKKLSSTSGAAKRRKLKETKATLAKLPKLTTFLKPIEKRAETEVESQNSAEVVCINQSVEHDDIEENIATGNKNVNEEDVNRSPRNHRNEDKEDSNSDTNDAIEQINLEKSSELFSTDIANFHGKILTKDIKKIIVLSESCRPKGPFIRDPLQENRRFSKEYFKTTTKYGSIERMWLCYSPKLDAVYCEPCWLFSEERKAKDNWREHGVRDWRGLSKKIKIHENSQQHIFACCIYEKWRHNETIDKNIEEQIRYQSNFWVQVLERIANITLALCKNSLAFRGHRESFDNEYNGNFLTQVQLLAKYDNVMKQVLSMPNGSIKYLSHQIQNEVIHCLATHLKATLTADINSSPFYSIIMDTTILLIILLKEISSVKGQGYDGANVMSGIYNGVQALFKKNQPNAMYMHCAAHNLNLVINDAVKCCVEVASFFVMLEDVYSFFGNSINRWDLLSKYTGESQITLKRLNPTLWAGRYTSLSPLKFAFLI</sequence>
<dbReference type="RefSeq" id="XP_065667947.1">
    <property type="nucleotide sequence ID" value="XM_065811875.1"/>
</dbReference>
<organism evidence="3 4">
    <name type="scientific">Hydra vulgaris</name>
    <name type="common">Hydra</name>
    <name type="synonym">Hydra attenuata</name>
    <dbReference type="NCBI Taxonomy" id="6087"/>
    <lineage>
        <taxon>Eukaryota</taxon>
        <taxon>Metazoa</taxon>
        <taxon>Cnidaria</taxon>
        <taxon>Hydrozoa</taxon>
        <taxon>Hydroidolina</taxon>
        <taxon>Anthoathecata</taxon>
        <taxon>Aplanulata</taxon>
        <taxon>Hydridae</taxon>
        <taxon>Hydra</taxon>
    </lineage>
</organism>
<dbReference type="PANTHER" id="PTHR45749:SF37">
    <property type="entry name" value="OS05G0311600 PROTEIN"/>
    <property type="match status" value="1"/>
</dbReference>
<feature type="compositionally biased region" description="Polar residues" evidence="1">
    <location>
        <begin position="1"/>
        <end position="10"/>
    </location>
</feature>
<evidence type="ECO:0000313" key="4">
    <source>
        <dbReference type="RefSeq" id="XP_065667947.1"/>
    </source>
</evidence>
<feature type="region of interest" description="Disordered" evidence="1">
    <location>
        <begin position="66"/>
        <end position="101"/>
    </location>
</feature>
<feature type="domain" description="TTF-type" evidence="2">
    <location>
        <begin position="155"/>
        <end position="251"/>
    </location>
</feature>
<dbReference type="GeneID" id="136088194"/>
<protein>
    <submittedName>
        <fullName evidence="4">Zinc finger MYM-type protein 1-like</fullName>
    </submittedName>
</protein>
<evidence type="ECO:0000256" key="1">
    <source>
        <dbReference type="SAM" id="MobiDB-lite"/>
    </source>
</evidence>
<accession>A0ABM4D144</accession>
<feature type="compositionally biased region" description="Basic and acidic residues" evidence="1">
    <location>
        <begin position="76"/>
        <end position="96"/>
    </location>
</feature>
<evidence type="ECO:0000313" key="3">
    <source>
        <dbReference type="Proteomes" id="UP001652625"/>
    </source>
</evidence>
<gene>
    <name evidence="4" type="primary">LOC136088194</name>
</gene>
<dbReference type="PANTHER" id="PTHR45749">
    <property type="match status" value="1"/>
</dbReference>
<feature type="region of interest" description="Disordered" evidence="1">
    <location>
        <begin position="1"/>
        <end position="23"/>
    </location>
</feature>
<evidence type="ECO:0000259" key="2">
    <source>
        <dbReference type="SMART" id="SM00597"/>
    </source>
</evidence>
<proteinExistence type="predicted"/>
<name>A0ABM4D144_HYDVU</name>
<reference evidence="4" key="1">
    <citation type="submission" date="2025-08" db="UniProtKB">
        <authorList>
            <consortium name="RefSeq"/>
        </authorList>
    </citation>
    <scope>IDENTIFICATION</scope>
</reference>
<dbReference type="InterPro" id="IPR006580">
    <property type="entry name" value="Znf_TTF"/>
</dbReference>
<dbReference type="Proteomes" id="UP001652625">
    <property type="component" value="Chromosome 12"/>
</dbReference>
<dbReference type="SMART" id="SM00597">
    <property type="entry name" value="ZnF_TTF"/>
    <property type="match status" value="1"/>
</dbReference>